<dbReference type="Gene3D" id="2.40.30.10">
    <property type="entry name" value="Translation factors"/>
    <property type="match status" value="1"/>
</dbReference>
<dbReference type="GO" id="GO:0005525">
    <property type="term" value="F:GTP binding"/>
    <property type="evidence" value="ECO:0007669"/>
    <property type="project" value="UniProtKB-UniRule"/>
</dbReference>
<dbReference type="PROSITE" id="PS51722">
    <property type="entry name" value="G_TR_2"/>
    <property type="match status" value="1"/>
</dbReference>
<accession>A0A3A4F4L9</accession>
<gene>
    <name evidence="9" type="ORF">D3250_11365</name>
</gene>
<dbReference type="InterPro" id="IPR000795">
    <property type="entry name" value="T_Tr_GTP-bd_dom"/>
</dbReference>
<feature type="domain" description="Tr-type G" evidence="8">
    <location>
        <begin position="14"/>
        <end position="280"/>
    </location>
</feature>
<evidence type="ECO:0000313" key="9">
    <source>
        <dbReference type="EMBL" id="RJN31420.1"/>
    </source>
</evidence>
<reference evidence="9 10" key="1">
    <citation type="submission" date="2018-09" db="EMBL/GenBank/DDBJ databases">
        <title>Nesterenkonia natronophila sp. nov., an alkaliphilic actinobacteriume isolated from a soda lake, and emended description of the genus Nesterenkonia.</title>
        <authorList>
            <person name="Menes R.J."/>
            <person name="Iriarte A."/>
        </authorList>
    </citation>
    <scope>NUCLEOTIDE SEQUENCE [LARGE SCALE GENOMIC DNA]</scope>
    <source>
        <strain evidence="9 10">M8</strain>
    </source>
</reference>
<dbReference type="InterPro" id="IPR031157">
    <property type="entry name" value="G_TR_CS"/>
</dbReference>
<dbReference type="NCBIfam" id="TIGR00503">
    <property type="entry name" value="prfC"/>
    <property type="match status" value="1"/>
</dbReference>
<evidence type="ECO:0000256" key="2">
    <source>
        <dbReference type="ARBA" id="ARBA00009978"/>
    </source>
</evidence>
<dbReference type="Pfam" id="PF16658">
    <property type="entry name" value="RF3_C"/>
    <property type="match status" value="1"/>
</dbReference>
<dbReference type="EMBL" id="QYZP01000003">
    <property type="protein sequence ID" value="RJN31420.1"/>
    <property type="molecule type" value="Genomic_DNA"/>
</dbReference>
<keyword evidence="6" id="KW-0342">GTP-binding</keyword>
<comment type="subcellular location">
    <subcellularLocation>
        <location evidence="1">Cytoplasm</location>
    </subcellularLocation>
</comment>
<keyword evidence="10" id="KW-1185">Reference proteome</keyword>
<evidence type="ECO:0000256" key="7">
    <source>
        <dbReference type="NCBIfam" id="TIGR00503"/>
    </source>
</evidence>
<dbReference type="InterPro" id="IPR053905">
    <property type="entry name" value="EF-G-like_DII"/>
</dbReference>
<dbReference type="PANTHER" id="PTHR43556:SF2">
    <property type="entry name" value="PEPTIDE CHAIN RELEASE FACTOR RF3"/>
    <property type="match status" value="1"/>
</dbReference>
<dbReference type="InterPro" id="IPR038467">
    <property type="entry name" value="RF3_dom_3_sf"/>
</dbReference>
<dbReference type="Proteomes" id="UP000266615">
    <property type="component" value="Unassembled WGS sequence"/>
</dbReference>
<dbReference type="GO" id="GO:0005829">
    <property type="term" value="C:cytosol"/>
    <property type="evidence" value="ECO:0007669"/>
    <property type="project" value="TreeGrafter"/>
</dbReference>
<dbReference type="OrthoDB" id="9801472at2"/>
<dbReference type="InterPro" id="IPR032090">
    <property type="entry name" value="RF3_C"/>
</dbReference>
<name>A0A3A4F4L9_9MICC</name>
<evidence type="ECO:0000256" key="3">
    <source>
        <dbReference type="ARBA" id="ARBA00022490"/>
    </source>
</evidence>
<keyword evidence="4" id="KW-0547">Nucleotide-binding</keyword>
<dbReference type="RefSeq" id="WP_119903485.1">
    <property type="nucleotide sequence ID" value="NZ_QYZP01000003.1"/>
</dbReference>
<evidence type="ECO:0000256" key="6">
    <source>
        <dbReference type="ARBA" id="ARBA00023134"/>
    </source>
</evidence>
<dbReference type="Gene3D" id="3.30.70.3280">
    <property type="entry name" value="Peptide chain release factor 3, domain III"/>
    <property type="match status" value="1"/>
</dbReference>
<evidence type="ECO:0000313" key="10">
    <source>
        <dbReference type="Proteomes" id="UP000266615"/>
    </source>
</evidence>
<dbReference type="NCBIfam" id="NF001964">
    <property type="entry name" value="PRK00741.1"/>
    <property type="match status" value="1"/>
</dbReference>
<comment type="similarity">
    <text evidence="2">Belongs to the TRAFAC class translation factor GTPase superfamily. Classic translation factor GTPase family. PrfC subfamily.</text>
</comment>
<sequence>MANESSAQVREQAHKRRSIAVISHPDAGKSTLTEALLLHASAIGEAGAVHGKAGRRSTVSDWMDMERARGISVNSTVIQFPYDEALINLVDTPGHADFSEDTFRVLTAVDAAIMLVDASKGLETQTMKLFDVCRERGLPVITVINKWDRPGKEALALVDEIAERTGMRSMPKTWPVGEAGFFHGLLDPQHQTMQRFRRTPGGTKKVVADQLSDAQAQAEYSDAWATAKEEACLLESDAGSYDRRAFLAQEATPMFFGSAVQNIGIEALLAFVAEEAPPPGARADTDSRKHPVDEDFSAYVFKIQTGMDPAHRDRIAFARVCSGVFERGMVATHAQTGKPFATKYAQKAFGRERETVDTAWPGDVVGLVNAAALRPGDTLYGGQRTVVYPRLPHFAPEYFREARCADAGKHKQFRRGIHQLGEEGIVQVLHSERRGAQHPVLGAVGPMQFDVVVERMRGEFNAPLHLDVLDYSFACQIDQEAGEVLTGHRDCEVVAREDGTLLGLFPNSWKLRSVKRQYPDLTLEPMRGIAEQLQYSAQPQK</sequence>
<dbReference type="PRINTS" id="PR00315">
    <property type="entry name" value="ELONGATNFCT"/>
</dbReference>
<comment type="caution">
    <text evidence="9">The sequence shown here is derived from an EMBL/GenBank/DDBJ whole genome shotgun (WGS) entry which is preliminary data.</text>
</comment>
<dbReference type="InterPro" id="IPR004548">
    <property type="entry name" value="PrfC"/>
</dbReference>
<organism evidence="9 10">
    <name type="scientific">Nesterenkonia natronophila</name>
    <dbReference type="NCBI Taxonomy" id="2174932"/>
    <lineage>
        <taxon>Bacteria</taxon>
        <taxon>Bacillati</taxon>
        <taxon>Actinomycetota</taxon>
        <taxon>Actinomycetes</taxon>
        <taxon>Micrococcales</taxon>
        <taxon>Micrococcaceae</taxon>
        <taxon>Nesterenkonia</taxon>
    </lineage>
</organism>
<evidence type="ECO:0000259" key="8">
    <source>
        <dbReference type="PROSITE" id="PS51722"/>
    </source>
</evidence>
<keyword evidence="5" id="KW-0648">Protein biosynthesis</keyword>
<dbReference type="GO" id="GO:0016150">
    <property type="term" value="F:translation release factor activity, codon nonspecific"/>
    <property type="evidence" value="ECO:0007669"/>
    <property type="project" value="TreeGrafter"/>
</dbReference>
<dbReference type="InterPro" id="IPR035647">
    <property type="entry name" value="EFG_III/V"/>
</dbReference>
<dbReference type="PROSITE" id="PS00301">
    <property type="entry name" value="G_TR_1"/>
    <property type="match status" value="1"/>
</dbReference>
<dbReference type="InterPro" id="IPR027417">
    <property type="entry name" value="P-loop_NTPase"/>
</dbReference>
<dbReference type="Gene3D" id="3.40.50.300">
    <property type="entry name" value="P-loop containing nucleotide triphosphate hydrolases"/>
    <property type="match status" value="1"/>
</dbReference>
<dbReference type="AlphaFoldDB" id="A0A3A4F4L9"/>
<protein>
    <recommendedName>
        <fullName evidence="7">Peptide chain release factor 3</fullName>
    </recommendedName>
</protein>
<dbReference type="InterPro" id="IPR009000">
    <property type="entry name" value="Transl_B-barrel_sf"/>
</dbReference>
<evidence type="ECO:0000256" key="1">
    <source>
        <dbReference type="ARBA" id="ARBA00004496"/>
    </source>
</evidence>
<dbReference type="Pfam" id="PF00009">
    <property type="entry name" value="GTP_EFTU"/>
    <property type="match status" value="1"/>
</dbReference>
<proteinExistence type="inferred from homology"/>
<dbReference type="GO" id="GO:0003924">
    <property type="term" value="F:GTPase activity"/>
    <property type="evidence" value="ECO:0007669"/>
    <property type="project" value="InterPro"/>
</dbReference>
<dbReference type="NCBIfam" id="TIGR00231">
    <property type="entry name" value="small_GTP"/>
    <property type="match status" value="1"/>
</dbReference>
<dbReference type="SUPFAM" id="SSF50447">
    <property type="entry name" value="Translation proteins"/>
    <property type="match status" value="1"/>
</dbReference>
<dbReference type="PANTHER" id="PTHR43556">
    <property type="entry name" value="PEPTIDE CHAIN RELEASE FACTOR RF3"/>
    <property type="match status" value="1"/>
</dbReference>
<dbReference type="Pfam" id="PF22042">
    <property type="entry name" value="EF-G_D2"/>
    <property type="match status" value="1"/>
</dbReference>
<dbReference type="SUPFAM" id="SSF54980">
    <property type="entry name" value="EF-G C-terminal domain-like"/>
    <property type="match status" value="1"/>
</dbReference>
<dbReference type="InterPro" id="IPR005225">
    <property type="entry name" value="Small_GTP-bd"/>
</dbReference>
<dbReference type="SUPFAM" id="SSF52540">
    <property type="entry name" value="P-loop containing nucleoside triphosphate hydrolases"/>
    <property type="match status" value="1"/>
</dbReference>
<keyword evidence="3" id="KW-0963">Cytoplasm</keyword>
<evidence type="ECO:0000256" key="5">
    <source>
        <dbReference type="ARBA" id="ARBA00022917"/>
    </source>
</evidence>
<evidence type="ECO:0000256" key="4">
    <source>
        <dbReference type="ARBA" id="ARBA00022741"/>
    </source>
</evidence>